<feature type="binding site" evidence="8">
    <location>
        <position position="84"/>
    </location>
    <ligand>
        <name>Mn(2+)</name>
        <dbReference type="ChEBI" id="CHEBI:29035"/>
    </ligand>
</feature>
<name>A0A3S3MHV9_9MAGN</name>
<evidence type="ECO:0000259" key="10">
    <source>
        <dbReference type="SMART" id="SM00835"/>
    </source>
</evidence>
<comment type="subcellular location">
    <subcellularLocation>
        <location evidence="1 9">Secreted</location>
        <location evidence="1 9">Extracellular space</location>
        <location evidence="1 9">Apoplast</location>
    </subcellularLocation>
</comment>
<evidence type="ECO:0000256" key="1">
    <source>
        <dbReference type="ARBA" id="ARBA00004271"/>
    </source>
</evidence>
<feature type="binding site" evidence="7">
    <location>
        <position position="79"/>
    </location>
    <ligand>
        <name>oxalate</name>
        <dbReference type="ChEBI" id="CHEBI:30623"/>
    </ligand>
</feature>
<evidence type="ECO:0000256" key="3">
    <source>
        <dbReference type="ARBA" id="ARBA00022523"/>
    </source>
</evidence>
<evidence type="ECO:0000256" key="2">
    <source>
        <dbReference type="ARBA" id="ARBA00007456"/>
    </source>
</evidence>
<dbReference type="InterPro" id="IPR011051">
    <property type="entry name" value="RmlC_Cupin_sf"/>
</dbReference>
<evidence type="ECO:0000256" key="5">
    <source>
        <dbReference type="ARBA" id="ARBA00022723"/>
    </source>
</evidence>
<dbReference type="SMART" id="SM00835">
    <property type="entry name" value="Cupin_1"/>
    <property type="match status" value="1"/>
</dbReference>
<sequence>MQVTQISPQDFIIPPSINVVDGNFFTYTGMRGILDADTPATFNVTKATMAELPALNGQSVSSAVLRYPAGGSVNPPHTHPRSAELLLLIDGTLEVGFIDTTNKLYTQTLQIGDVFVFPKSLFDRLEYIPKISIYKFGLMNASAGTVSVPSSVFASGIDDAILAKSFKTDVATIQKIKAGLAPKA</sequence>
<keyword evidence="4 9" id="KW-0964">Secreted</keyword>
<evidence type="ECO:0000313" key="12">
    <source>
        <dbReference type="Proteomes" id="UP000283530"/>
    </source>
</evidence>
<gene>
    <name evidence="11" type="ORF">CKAN_00235900</name>
</gene>
<dbReference type="Gene3D" id="2.60.120.10">
    <property type="entry name" value="Jelly Rolls"/>
    <property type="match status" value="1"/>
</dbReference>
<dbReference type="GO" id="GO:0030145">
    <property type="term" value="F:manganese ion binding"/>
    <property type="evidence" value="ECO:0007669"/>
    <property type="project" value="UniProtKB-UniRule"/>
</dbReference>
<feature type="binding site" evidence="8">
    <location>
        <position position="79"/>
    </location>
    <ligand>
        <name>Mn(2+)</name>
        <dbReference type="ChEBI" id="CHEBI:29035"/>
    </ligand>
</feature>
<dbReference type="SUPFAM" id="SSF51182">
    <property type="entry name" value="RmlC-like cupins"/>
    <property type="match status" value="1"/>
</dbReference>
<dbReference type="EMBL" id="QPKB01000001">
    <property type="protein sequence ID" value="RWR74045.1"/>
    <property type="molecule type" value="Genomic_DNA"/>
</dbReference>
<dbReference type="OrthoDB" id="1546383at2759"/>
<feature type="domain" description="Cupin type-1" evidence="10">
    <location>
        <begin position="31"/>
        <end position="174"/>
    </location>
</feature>
<evidence type="ECO:0000256" key="7">
    <source>
        <dbReference type="PIRSR" id="PIRSR601929-1"/>
    </source>
</evidence>
<dbReference type="Pfam" id="PF00190">
    <property type="entry name" value="Cupin_1"/>
    <property type="match status" value="1"/>
</dbReference>
<proteinExistence type="inferred from homology"/>
<keyword evidence="5 7" id="KW-0479">Metal-binding</keyword>
<dbReference type="Proteomes" id="UP000283530">
    <property type="component" value="Unassembled WGS sequence"/>
</dbReference>
<reference evidence="11 12" key="1">
    <citation type="journal article" date="2019" name="Nat. Plants">
        <title>Stout camphor tree genome fills gaps in understanding of flowering plant genome evolution.</title>
        <authorList>
            <person name="Chaw S.M."/>
            <person name="Liu Y.C."/>
            <person name="Wu Y.W."/>
            <person name="Wang H.Y."/>
            <person name="Lin C.I."/>
            <person name="Wu C.S."/>
            <person name="Ke H.M."/>
            <person name="Chang L.Y."/>
            <person name="Hsu C.Y."/>
            <person name="Yang H.T."/>
            <person name="Sudianto E."/>
            <person name="Hsu M.H."/>
            <person name="Wu K.P."/>
            <person name="Wang L.N."/>
            <person name="Leebens-Mack J.H."/>
            <person name="Tsai I.J."/>
        </authorList>
    </citation>
    <scope>NUCLEOTIDE SEQUENCE [LARGE SCALE GENOMIC DNA]</scope>
    <source>
        <strain evidence="12">cv. Chaw 1501</strain>
        <tissue evidence="11">Young leaves</tissue>
    </source>
</reference>
<dbReference type="CDD" id="cd02241">
    <property type="entry name" value="cupin_OxOx"/>
    <property type="match status" value="1"/>
</dbReference>
<accession>A0A3S3MHV9</accession>
<protein>
    <recommendedName>
        <fullName evidence="9">Germin-like protein</fullName>
    </recommendedName>
</protein>
<feature type="binding site" evidence="7">
    <location>
        <position position="74"/>
    </location>
    <ligand>
        <name>oxalate</name>
        <dbReference type="ChEBI" id="CHEBI:30623"/>
    </ligand>
</feature>
<dbReference type="PRINTS" id="PR00325">
    <property type="entry name" value="GERMIN"/>
</dbReference>
<dbReference type="InterPro" id="IPR014710">
    <property type="entry name" value="RmlC-like_jellyroll"/>
</dbReference>
<keyword evidence="12" id="KW-1185">Reference proteome</keyword>
<evidence type="ECO:0000313" key="11">
    <source>
        <dbReference type="EMBL" id="RWR74045.1"/>
    </source>
</evidence>
<dbReference type="AlphaFoldDB" id="A0A3S3MHV9"/>
<comment type="caution">
    <text evidence="11">The sequence shown here is derived from an EMBL/GenBank/DDBJ whole genome shotgun (WGS) entry which is preliminary data.</text>
</comment>
<dbReference type="GO" id="GO:0048046">
    <property type="term" value="C:apoplast"/>
    <property type="evidence" value="ECO:0007669"/>
    <property type="project" value="UniProtKB-SubCell"/>
</dbReference>
<evidence type="ECO:0000256" key="6">
    <source>
        <dbReference type="ARBA" id="ARBA00023211"/>
    </source>
</evidence>
<keyword evidence="3 9" id="KW-0052">Apoplast</keyword>
<dbReference type="InterPro" id="IPR001929">
    <property type="entry name" value="Germin"/>
</dbReference>
<feature type="binding site" evidence="8">
    <location>
        <position position="77"/>
    </location>
    <ligand>
        <name>Mn(2+)</name>
        <dbReference type="ChEBI" id="CHEBI:29035"/>
    </ligand>
</feature>
<comment type="similarity">
    <text evidence="2 9">Belongs to the germin family.</text>
</comment>
<evidence type="ECO:0000256" key="9">
    <source>
        <dbReference type="RuleBase" id="RU366015"/>
    </source>
</evidence>
<keyword evidence="6 7" id="KW-0464">Manganese</keyword>
<dbReference type="PANTHER" id="PTHR31238">
    <property type="entry name" value="GERMIN-LIKE PROTEIN SUBFAMILY 3 MEMBER 3"/>
    <property type="match status" value="1"/>
</dbReference>
<dbReference type="InterPro" id="IPR006045">
    <property type="entry name" value="Cupin_1"/>
</dbReference>
<organism evidence="11 12">
    <name type="scientific">Cinnamomum micranthum f. kanehirae</name>
    <dbReference type="NCBI Taxonomy" id="337451"/>
    <lineage>
        <taxon>Eukaryota</taxon>
        <taxon>Viridiplantae</taxon>
        <taxon>Streptophyta</taxon>
        <taxon>Embryophyta</taxon>
        <taxon>Tracheophyta</taxon>
        <taxon>Spermatophyta</taxon>
        <taxon>Magnoliopsida</taxon>
        <taxon>Magnoliidae</taxon>
        <taxon>Laurales</taxon>
        <taxon>Lauraceae</taxon>
        <taxon>Cinnamomum</taxon>
    </lineage>
</organism>
<evidence type="ECO:0000256" key="4">
    <source>
        <dbReference type="ARBA" id="ARBA00022525"/>
    </source>
</evidence>
<evidence type="ECO:0000256" key="8">
    <source>
        <dbReference type="PIRSR" id="PIRSR601929-2"/>
    </source>
</evidence>
<feature type="binding site" evidence="7">
    <location>
        <position position="84"/>
    </location>
    <ligand>
        <name>oxalate</name>
        <dbReference type="ChEBI" id="CHEBI:30623"/>
    </ligand>
</feature>